<accession>A0ABW2EQK4</accession>
<dbReference type="PROSITE" id="PS51257">
    <property type="entry name" value="PROKAR_LIPOPROTEIN"/>
    <property type="match status" value="1"/>
</dbReference>
<dbReference type="RefSeq" id="WP_204711116.1">
    <property type="nucleotide sequence ID" value="NZ_JBHSZV010000051.1"/>
</dbReference>
<evidence type="ECO:0000313" key="2">
    <source>
        <dbReference type="EMBL" id="MFC7063683.1"/>
    </source>
</evidence>
<proteinExistence type="predicted"/>
<dbReference type="InterPro" id="IPR029046">
    <property type="entry name" value="LolA/LolB/LppX"/>
</dbReference>
<dbReference type="InterPro" id="IPR052944">
    <property type="entry name" value="Sporulation_related"/>
</dbReference>
<keyword evidence="1" id="KW-0732">Signal</keyword>
<feature type="chain" id="PRO_5046911547" evidence="1">
    <location>
        <begin position="21"/>
        <end position="341"/>
    </location>
</feature>
<evidence type="ECO:0000256" key="1">
    <source>
        <dbReference type="SAM" id="SignalP"/>
    </source>
</evidence>
<dbReference type="EMBL" id="JBHSZV010000051">
    <property type="protein sequence ID" value="MFC7063683.1"/>
    <property type="molecule type" value="Genomic_DNA"/>
</dbReference>
<dbReference type="SUPFAM" id="SSF89392">
    <property type="entry name" value="Prokaryotic lipoproteins and lipoprotein localization factors"/>
    <property type="match status" value="1"/>
</dbReference>
<gene>
    <name evidence="2" type="ORF">ACFQIC_17880</name>
</gene>
<dbReference type="Gene3D" id="2.50.20.10">
    <property type="entry name" value="Lipoprotein localisation LolA/LolB/LppX"/>
    <property type="match status" value="1"/>
</dbReference>
<sequence>MKRYPILLFVVIAISLVLTACGEQSKEDVVKKLEEQEGEMKGYKTDASMTMKTGKEEQKYHIQISHKKKDFYKVELQNDQDEKGSQIILKNNSGVFVLTPALNKSFKFQSEWPENTSQPYLFNSLIKDIKADGDSEFSATDNHYVFKTKTNYQNNQSLPYQEIYFDKKSYAPVMVKVFDQDMTALVEVQFSNFKGDDSFKEEDFDVDQNMAMSVPDEVPASTTEDKQTESAVLYPEETLGASLWDKQEVETDNGKRVIMTYKGEKDFTIVQETATTQPASARQSVEVNGEPIQLSAGLIGALSNHKLEWNNENTTYYLASNELTDEEMVAVANSINSYSEK</sequence>
<protein>
    <submittedName>
        <fullName evidence="2">Outer membrane lipoprotein carrier protein LolA</fullName>
    </submittedName>
</protein>
<dbReference type="PANTHER" id="PTHR37507">
    <property type="entry name" value="SPORULATION PROTEIN YDCC"/>
    <property type="match status" value="1"/>
</dbReference>
<reference evidence="3" key="1">
    <citation type="journal article" date="2019" name="Int. J. Syst. Evol. Microbiol.">
        <title>The Global Catalogue of Microorganisms (GCM) 10K type strain sequencing project: providing services to taxonomists for standard genome sequencing and annotation.</title>
        <authorList>
            <consortium name="The Broad Institute Genomics Platform"/>
            <consortium name="The Broad Institute Genome Sequencing Center for Infectious Disease"/>
            <person name="Wu L."/>
            <person name="Ma J."/>
        </authorList>
    </citation>
    <scope>NUCLEOTIDE SEQUENCE [LARGE SCALE GENOMIC DNA]</scope>
    <source>
        <strain evidence="3">CGMCC 4.1621</strain>
    </source>
</reference>
<evidence type="ECO:0000313" key="3">
    <source>
        <dbReference type="Proteomes" id="UP001596410"/>
    </source>
</evidence>
<organism evidence="2 3">
    <name type="scientific">Halobacillus seohaensis</name>
    <dbReference type="NCBI Taxonomy" id="447421"/>
    <lineage>
        <taxon>Bacteria</taxon>
        <taxon>Bacillati</taxon>
        <taxon>Bacillota</taxon>
        <taxon>Bacilli</taxon>
        <taxon>Bacillales</taxon>
        <taxon>Bacillaceae</taxon>
        <taxon>Halobacillus</taxon>
    </lineage>
</organism>
<keyword evidence="2" id="KW-0449">Lipoprotein</keyword>
<dbReference type="PANTHER" id="PTHR37507:SF2">
    <property type="entry name" value="SPORULATION PROTEIN YDCC"/>
    <property type="match status" value="1"/>
</dbReference>
<keyword evidence="3" id="KW-1185">Reference proteome</keyword>
<dbReference type="Proteomes" id="UP001596410">
    <property type="component" value="Unassembled WGS sequence"/>
</dbReference>
<comment type="caution">
    <text evidence="2">The sequence shown here is derived from an EMBL/GenBank/DDBJ whole genome shotgun (WGS) entry which is preliminary data.</text>
</comment>
<feature type="signal peptide" evidence="1">
    <location>
        <begin position="1"/>
        <end position="20"/>
    </location>
</feature>
<name>A0ABW2EQK4_9BACI</name>